<evidence type="ECO:0000256" key="1">
    <source>
        <dbReference type="PROSITE-ProRule" id="PRU00047"/>
    </source>
</evidence>
<sequence length="455" mass="52231">MINQSYQVLDNPFDYNLPHSNNSINHRPLPSKSRPGPYETPSRNQFYLQQQLQHQQPQALHNLQYPSFSLNQPLVPLNIHSNLNQINQFSQSHNPTNPNYSHQPIDQDSLQVEQTRSSNKSLILKFKSKKTFDSRFKDYFILEDYLKAIKPNASFTTIYINKNQEHIIKTNDENKLNDLKTWPSDAFDHGIEEIVKQKKFYLALHNVEPNFDIESARAKELLKSSYGIDNTLRMIKKSTGQKLPLVKAVMSDMEKFNTILKNGSIKIGYSSIRVSPWRFGTTPDQCFKCQKFGHTASNCIEAEVCLRCKGQHHFSKCIINDPNKFRCANCDGNHAACSKSCPELVKAVEAKKQKLDRKFKSTVNQPTRLFSEVTQGPQISNQTLQGLVNLMIDCFRNIRLVTAAANEDPTPLLNLISQNLGSDFSNKISESFFKNLDQDDPIMRNRFIENENDQL</sequence>
<protein>
    <submittedName>
        <fullName evidence="4">Nucleic-acid-binding from mobile element jockey-like</fullName>
    </submittedName>
</protein>
<dbReference type="GO" id="GO:0003676">
    <property type="term" value="F:nucleic acid binding"/>
    <property type="evidence" value="ECO:0007669"/>
    <property type="project" value="InterPro"/>
</dbReference>
<evidence type="ECO:0000256" key="2">
    <source>
        <dbReference type="SAM" id="MobiDB-lite"/>
    </source>
</evidence>
<proteinExistence type="predicted"/>
<dbReference type="InterPro" id="IPR001878">
    <property type="entry name" value="Znf_CCHC"/>
</dbReference>
<dbReference type="Proteomes" id="UP000276133">
    <property type="component" value="Unassembled WGS sequence"/>
</dbReference>
<feature type="region of interest" description="Disordered" evidence="2">
    <location>
        <begin position="13"/>
        <end position="42"/>
    </location>
</feature>
<comment type="caution">
    <text evidence="4">The sequence shown here is derived from an EMBL/GenBank/DDBJ whole genome shotgun (WGS) entry which is preliminary data.</text>
</comment>
<keyword evidence="1" id="KW-0479">Metal-binding</keyword>
<dbReference type="SUPFAM" id="SSF57756">
    <property type="entry name" value="Retrovirus zinc finger-like domains"/>
    <property type="match status" value="1"/>
</dbReference>
<evidence type="ECO:0000259" key="3">
    <source>
        <dbReference type="PROSITE" id="PS50158"/>
    </source>
</evidence>
<keyword evidence="1" id="KW-0862">Zinc</keyword>
<dbReference type="AlphaFoldDB" id="A0A3M7SNG1"/>
<gene>
    <name evidence="4" type="ORF">BpHYR1_027236</name>
</gene>
<accession>A0A3M7SNG1</accession>
<evidence type="ECO:0000313" key="5">
    <source>
        <dbReference type="Proteomes" id="UP000276133"/>
    </source>
</evidence>
<keyword evidence="1" id="KW-0863">Zinc-finger</keyword>
<dbReference type="STRING" id="10195.A0A3M7SNG1"/>
<dbReference type="InterPro" id="IPR036875">
    <property type="entry name" value="Znf_CCHC_sf"/>
</dbReference>
<feature type="domain" description="CCHC-type" evidence="3">
    <location>
        <begin position="286"/>
        <end position="299"/>
    </location>
</feature>
<name>A0A3M7SNG1_BRAPC</name>
<reference evidence="4 5" key="1">
    <citation type="journal article" date="2018" name="Sci. Rep.">
        <title>Genomic signatures of local adaptation to the degree of environmental predictability in rotifers.</title>
        <authorList>
            <person name="Franch-Gras L."/>
            <person name="Hahn C."/>
            <person name="Garcia-Roger E.M."/>
            <person name="Carmona M.J."/>
            <person name="Serra M."/>
            <person name="Gomez A."/>
        </authorList>
    </citation>
    <scope>NUCLEOTIDE SEQUENCE [LARGE SCALE GENOMIC DNA]</scope>
    <source>
        <strain evidence="4">HYR1</strain>
    </source>
</reference>
<dbReference type="OrthoDB" id="6429377at2759"/>
<dbReference type="GO" id="GO:0008270">
    <property type="term" value="F:zinc ion binding"/>
    <property type="evidence" value="ECO:0007669"/>
    <property type="project" value="UniProtKB-KW"/>
</dbReference>
<organism evidence="4 5">
    <name type="scientific">Brachionus plicatilis</name>
    <name type="common">Marine rotifer</name>
    <name type="synonym">Brachionus muelleri</name>
    <dbReference type="NCBI Taxonomy" id="10195"/>
    <lineage>
        <taxon>Eukaryota</taxon>
        <taxon>Metazoa</taxon>
        <taxon>Spiralia</taxon>
        <taxon>Gnathifera</taxon>
        <taxon>Rotifera</taxon>
        <taxon>Eurotatoria</taxon>
        <taxon>Monogononta</taxon>
        <taxon>Pseudotrocha</taxon>
        <taxon>Ploima</taxon>
        <taxon>Brachionidae</taxon>
        <taxon>Brachionus</taxon>
    </lineage>
</organism>
<dbReference type="SMART" id="SM00343">
    <property type="entry name" value="ZnF_C2HC"/>
    <property type="match status" value="1"/>
</dbReference>
<dbReference type="EMBL" id="REGN01001068">
    <property type="protein sequence ID" value="RNA37235.1"/>
    <property type="molecule type" value="Genomic_DNA"/>
</dbReference>
<evidence type="ECO:0000313" key="4">
    <source>
        <dbReference type="EMBL" id="RNA37235.1"/>
    </source>
</evidence>
<keyword evidence="5" id="KW-1185">Reference proteome</keyword>
<dbReference type="PROSITE" id="PS50158">
    <property type="entry name" value="ZF_CCHC"/>
    <property type="match status" value="1"/>
</dbReference>